<proteinExistence type="inferred from homology"/>
<reference evidence="7" key="1">
    <citation type="submission" date="2018-05" db="EMBL/GenBank/DDBJ databases">
        <authorList>
            <person name="Lanie J.A."/>
            <person name="Ng W.-L."/>
            <person name="Kazmierczak K.M."/>
            <person name="Andrzejewski T.M."/>
            <person name="Davidsen T.M."/>
            <person name="Wayne K.J."/>
            <person name="Tettelin H."/>
            <person name="Glass J.I."/>
            <person name="Rusch D."/>
            <person name="Podicherti R."/>
            <person name="Tsui H.-C.T."/>
            <person name="Winkler M.E."/>
        </authorList>
    </citation>
    <scope>NUCLEOTIDE SEQUENCE</scope>
</reference>
<evidence type="ECO:0000256" key="4">
    <source>
        <dbReference type="ARBA" id="ARBA00023065"/>
    </source>
</evidence>
<dbReference type="PRINTS" id="PR00125">
    <property type="entry name" value="ATPASEDELTA"/>
</dbReference>
<dbReference type="InterPro" id="IPR026015">
    <property type="entry name" value="ATP_synth_OSCP/delta_N_sf"/>
</dbReference>
<evidence type="ECO:0000256" key="6">
    <source>
        <dbReference type="ARBA" id="ARBA00023310"/>
    </source>
</evidence>
<evidence type="ECO:0000256" key="3">
    <source>
        <dbReference type="ARBA" id="ARBA00022781"/>
    </source>
</evidence>
<comment type="subcellular location">
    <subcellularLocation>
        <location evidence="1">Membrane</location>
    </subcellularLocation>
</comment>
<dbReference type="EMBL" id="UINC01002362">
    <property type="protein sequence ID" value="SUZ95872.1"/>
    <property type="molecule type" value="Genomic_DNA"/>
</dbReference>
<keyword evidence="3" id="KW-0375">Hydrogen ion transport</keyword>
<keyword evidence="4" id="KW-0406">Ion transport</keyword>
<evidence type="ECO:0000256" key="2">
    <source>
        <dbReference type="ARBA" id="ARBA00022448"/>
    </source>
</evidence>
<evidence type="ECO:0000256" key="5">
    <source>
        <dbReference type="ARBA" id="ARBA00023136"/>
    </source>
</evidence>
<evidence type="ECO:0000256" key="1">
    <source>
        <dbReference type="ARBA" id="ARBA00004370"/>
    </source>
</evidence>
<dbReference type="SUPFAM" id="SSF47928">
    <property type="entry name" value="N-terminal domain of the delta subunit of the F1F0-ATP synthase"/>
    <property type="match status" value="1"/>
</dbReference>
<accession>A0A381RVH5</accession>
<dbReference type="HAMAP" id="MF_01416">
    <property type="entry name" value="ATP_synth_delta_bact"/>
    <property type="match status" value="1"/>
</dbReference>
<dbReference type="Gene3D" id="1.10.520.20">
    <property type="entry name" value="N-terminal domain of the delta subunit of the F1F0-ATP synthase"/>
    <property type="match status" value="1"/>
</dbReference>
<dbReference type="GO" id="GO:0016020">
    <property type="term" value="C:membrane"/>
    <property type="evidence" value="ECO:0007669"/>
    <property type="project" value="UniProtKB-SubCell"/>
</dbReference>
<organism evidence="7">
    <name type="scientific">marine metagenome</name>
    <dbReference type="NCBI Taxonomy" id="408172"/>
    <lineage>
        <taxon>unclassified sequences</taxon>
        <taxon>metagenomes</taxon>
        <taxon>ecological metagenomes</taxon>
    </lineage>
</organism>
<keyword evidence="6" id="KW-0066">ATP synthesis</keyword>
<dbReference type="GO" id="GO:0046933">
    <property type="term" value="F:proton-transporting ATP synthase activity, rotational mechanism"/>
    <property type="evidence" value="ECO:0007669"/>
    <property type="project" value="InterPro"/>
</dbReference>
<name>A0A381RVH5_9ZZZZ</name>
<dbReference type="NCBIfam" id="TIGR01145">
    <property type="entry name" value="ATP_synt_delta"/>
    <property type="match status" value="1"/>
</dbReference>
<evidence type="ECO:0000313" key="7">
    <source>
        <dbReference type="EMBL" id="SUZ95872.1"/>
    </source>
</evidence>
<dbReference type="NCBIfam" id="NF004406">
    <property type="entry name" value="PRK05758.3-2"/>
    <property type="match status" value="1"/>
</dbReference>
<protein>
    <recommendedName>
        <fullName evidence="8">ATP synthase subunit delta</fullName>
    </recommendedName>
</protein>
<dbReference type="AlphaFoldDB" id="A0A381RVH5"/>
<evidence type="ECO:0008006" key="8">
    <source>
        <dbReference type="Google" id="ProtNLM"/>
    </source>
</evidence>
<keyword evidence="5" id="KW-0472">Membrane</keyword>
<keyword evidence="2" id="KW-0813">Transport</keyword>
<dbReference type="PANTHER" id="PTHR11910">
    <property type="entry name" value="ATP SYNTHASE DELTA CHAIN"/>
    <property type="match status" value="1"/>
</dbReference>
<dbReference type="Pfam" id="PF00213">
    <property type="entry name" value="OSCP"/>
    <property type="match status" value="1"/>
</dbReference>
<sequence>MSNISIRKIPSVQRYANALFQLSKEAKVVDSVSNDLKNLKDIINNDEKFLSLVKNPSVSKSGKSGVFNAIAKKMELSKLTTNFIGVIIRKNRINYLLDIINSFDNLIASLRGEKSAMVTSATKLTDAEVKDIKIKLKEKFDADFIINLKIDPKLIGGLKIQVGSQMIDSSIKNQLQLLKEKMKEVA</sequence>
<gene>
    <name evidence="7" type="ORF">METZ01_LOCUS48726</name>
</gene>
<dbReference type="InterPro" id="IPR000711">
    <property type="entry name" value="ATPase_OSCP/dsu"/>
</dbReference>